<sequence>MVAYAGMIISISILACVVGITHAGYYASIYQVHRHQPHLHYYHGYRGGSDSDSGGYGRRARGSDSSSGGYGRGTRGSDSSSGGYGRRVRGSDSDSGLHRLLHYKISSHNQQLPHAPHAPIHQPYFPSPADGGWSSWSTWASCAGNCGGSSVRYRSCDSPHPSLSLRQTSRQAIKLLNWSLL</sequence>
<reference evidence="2" key="1">
    <citation type="submission" date="2020-06" db="EMBL/GenBank/DDBJ databases">
        <title>Draft genome of Bugula neritina, a colonial animal packing powerful symbionts and potential medicines.</title>
        <authorList>
            <person name="Rayko M."/>
        </authorList>
    </citation>
    <scope>NUCLEOTIDE SEQUENCE [LARGE SCALE GENOMIC DNA]</scope>
    <source>
        <strain evidence="2">Kwan_BN1</strain>
    </source>
</reference>
<dbReference type="Proteomes" id="UP000593567">
    <property type="component" value="Unassembled WGS sequence"/>
</dbReference>
<dbReference type="InterPro" id="IPR000884">
    <property type="entry name" value="TSP1_rpt"/>
</dbReference>
<accession>A0A7J7KHY3</accession>
<feature type="region of interest" description="Disordered" evidence="1">
    <location>
        <begin position="49"/>
        <end position="93"/>
    </location>
</feature>
<dbReference type="InterPro" id="IPR036383">
    <property type="entry name" value="TSP1_rpt_sf"/>
</dbReference>
<dbReference type="PROSITE" id="PS50092">
    <property type="entry name" value="TSP1"/>
    <property type="match status" value="1"/>
</dbReference>
<evidence type="ECO:0000313" key="2">
    <source>
        <dbReference type="EMBL" id="KAF6037504.1"/>
    </source>
</evidence>
<keyword evidence="3" id="KW-1185">Reference proteome</keyword>
<name>A0A7J7KHY3_BUGNE</name>
<dbReference type="SUPFAM" id="SSF82895">
    <property type="entry name" value="TSP-1 type 1 repeat"/>
    <property type="match status" value="1"/>
</dbReference>
<protein>
    <submittedName>
        <fullName evidence="2">Uncharacterized protein</fullName>
    </submittedName>
</protein>
<dbReference type="OrthoDB" id="446173at2759"/>
<evidence type="ECO:0000256" key="1">
    <source>
        <dbReference type="SAM" id="MobiDB-lite"/>
    </source>
</evidence>
<dbReference type="AlphaFoldDB" id="A0A7J7KHY3"/>
<organism evidence="2 3">
    <name type="scientific">Bugula neritina</name>
    <name type="common">Brown bryozoan</name>
    <name type="synonym">Sertularia neritina</name>
    <dbReference type="NCBI Taxonomy" id="10212"/>
    <lineage>
        <taxon>Eukaryota</taxon>
        <taxon>Metazoa</taxon>
        <taxon>Spiralia</taxon>
        <taxon>Lophotrochozoa</taxon>
        <taxon>Bryozoa</taxon>
        <taxon>Gymnolaemata</taxon>
        <taxon>Cheilostomatida</taxon>
        <taxon>Flustrina</taxon>
        <taxon>Buguloidea</taxon>
        <taxon>Bugulidae</taxon>
        <taxon>Bugula</taxon>
    </lineage>
</organism>
<comment type="caution">
    <text evidence="2">The sequence shown here is derived from an EMBL/GenBank/DDBJ whole genome shotgun (WGS) entry which is preliminary data.</text>
</comment>
<dbReference type="EMBL" id="VXIV02000559">
    <property type="protein sequence ID" value="KAF6037504.1"/>
    <property type="molecule type" value="Genomic_DNA"/>
</dbReference>
<dbReference type="Gene3D" id="2.20.100.10">
    <property type="entry name" value="Thrombospondin type-1 (TSP1) repeat"/>
    <property type="match status" value="1"/>
</dbReference>
<gene>
    <name evidence="2" type="ORF">EB796_004176</name>
</gene>
<evidence type="ECO:0000313" key="3">
    <source>
        <dbReference type="Proteomes" id="UP000593567"/>
    </source>
</evidence>
<proteinExistence type="predicted"/>